<gene>
    <name evidence="2" type="ORF">CKO28_18930</name>
</gene>
<dbReference type="Proteomes" id="UP001296873">
    <property type="component" value="Unassembled WGS sequence"/>
</dbReference>
<evidence type="ECO:0000313" key="2">
    <source>
        <dbReference type="EMBL" id="MBK1670113.1"/>
    </source>
</evidence>
<evidence type="ECO:0000313" key="3">
    <source>
        <dbReference type="Proteomes" id="UP001296873"/>
    </source>
</evidence>
<sequence>MRLARMGAFHQTRLSFVRSLVRRMAREGWRIACRRFDIADDGTGEALYTVDTSQGRYSFVTFARDIDPEQRTDRVIAEAWDYTFALTEGVPDADEMDRLRANVPLQEAGRMRARDIVLSRANKSVRLFERLVDLLSQGRQPSAQEIGRVGYLIRTTAVYGNGKFGLADFARLQTKGPFDQPFRAQMLSVYLAREVSLDLVEEMARRRAPETATTLDPELRRAIGVGNATGLGMAPFIVGHPQLVHRWNRVRETAIARIKAVEAATYDKRARFAQLLERALHYTHDWATGDAQQQAAIETLRHELAALQADLFPAGPPGRLPDRHPWRWLCDVRAAELSLETQELLNSLILEPYPELVDDLADQLGADETDRLDATMPVDRLIRLIEDGYAWALAIDAESAGADAFFWYRSENKEEPRLGERCCDPGMDREMPIGIGLQVQRLHRALSDLPESERRQPVAFFLLRRPGWRRLVRRVQTLARQPYAEVRDNLVGGDMRAIDLLRFKLSFFGASKFDPKSDRWTRITLFQGAPLAEELTRGGLDPDDWTFASLPDDDGTAARRQGAR</sequence>
<keyword evidence="3" id="KW-1185">Reference proteome</keyword>
<reference evidence="2 3" key="1">
    <citation type="journal article" date="2020" name="Microorganisms">
        <title>Osmotic Adaptation and Compatible Solute Biosynthesis of Phototrophic Bacteria as Revealed from Genome Analyses.</title>
        <authorList>
            <person name="Imhoff J.F."/>
            <person name="Rahn T."/>
            <person name="Kunzel S."/>
            <person name="Keller A."/>
            <person name="Neulinger S.C."/>
        </authorList>
    </citation>
    <scope>NUCLEOTIDE SEQUENCE [LARGE SCALE GENOMIC DNA]</scope>
    <source>
        <strain evidence="2 3">DSM 9895</strain>
    </source>
</reference>
<feature type="region of interest" description="Disordered" evidence="1">
    <location>
        <begin position="540"/>
        <end position="564"/>
    </location>
</feature>
<evidence type="ECO:0000256" key="1">
    <source>
        <dbReference type="SAM" id="MobiDB-lite"/>
    </source>
</evidence>
<proteinExistence type="predicted"/>
<protein>
    <submittedName>
        <fullName evidence="2">Uncharacterized protein</fullName>
    </submittedName>
</protein>
<comment type="caution">
    <text evidence="2">The sequence shown here is derived from an EMBL/GenBank/DDBJ whole genome shotgun (WGS) entry which is preliminary data.</text>
</comment>
<name>A0ABS1DKT1_9PROT</name>
<dbReference type="EMBL" id="NRRL01000075">
    <property type="protein sequence ID" value="MBK1670113.1"/>
    <property type="molecule type" value="Genomic_DNA"/>
</dbReference>
<accession>A0ABS1DKT1</accession>
<organism evidence="2 3">
    <name type="scientific">Rhodovibrio sodomensis</name>
    <dbReference type="NCBI Taxonomy" id="1088"/>
    <lineage>
        <taxon>Bacteria</taxon>
        <taxon>Pseudomonadati</taxon>
        <taxon>Pseudomonadota</taxon>
        <taxon>Alphaproteobacteria</taxon>
        <taxon>Rhodospirillales</taxon>
        <taxon>Rhodovibrionaceae</taxon>
        <taxon>Rhodovibrio</taxon>
    </lineage>
</organism>